<dbReference type="PANTHER" id="PTHR43794">
    <property type="entry name" value="AMINOHYDROLASE SSNA-RELATED"/>
    <property type="match status" value="1"/>
</dbReference>
<protein>
    <submittedName>
        <fullName evidence="3">Amidohydrolase family protein</fullName>
    </submittedName>
</protein>
<keyword evidence="4" id="KW-1185">Reference proteome</keyword>
<dbReference type="InterPro" id="IPR006680">
    <property type="entry name" value="Amidohydro-rel"/>
</dbReference>
<evidence type="ECO:0000259" key="2">
    <source>
        <dbReference type="Pfam" id="PF01979"/>
    </source>
</evidence>
<comment type="caution">
    <text evidence="3">The sequence shown here is derived from an EMBL/GenBank/DDBJ whole genome shotgun (WGS) entry which is preliminary data.</text>
</comment>
<gene>
    <name evidence="3" type="ORF">AB0K40_20160</name>
</gene>
<dbReference type="Proteomes" id="UP001552427">
    <property type="component" value="Unassembled WGS sequence"/>
</dbReference>
<keyword evidence="1" id="KW-0378">Hydrolase</keyword>
<sequence>MSKTMSPYDLIITGGHLITMDAAVPDGPATVAVRDGRIADVLPAGRELPPAADVLDAGGALVLPGLVDAHRHTWQSATRHFGLDWSLMDYLGAAFLRLGPAFRPADVHAATLLGALGAIEAGITTLVDWAHIQNTPEHSDAAVAALRESGIRAVFAYGWPQTDPMRWVGDSDAVLPDDVHRVRAGLSDDSARVTMALAARGPEMSRASAVKRDLELARALGLRATMHLSNAGSLTQLDTLGLLDETITIVHACGCGDDELKLAADLGVTAAVSPLIELTMPGLGTPATGRLKAAGMVTGLSVDTEIATSGDLFAQMRAALAQHRQSGHPEPLSARDLLAMATAGGAAAAGLGDRTGSITPGKRADLIVVATGGAATAPVVEPAASLVLGGHPGLVRDVMVEGRLLKRDGVLLGPLREALDAAVRTQEHLREAAPEVFPAL</sequence>
<dbReference type="NCBIfam" id="NF006056">
    <property type="entry name" value="PRK08204.1"/>
    <property type="match status" value="1"/>
</dbReference>
<reference evidence="3 4" key="1">
    <citation type="submission" date="2024-06" db="EMBL/GenBank/DDBJ databases">
        <title>The Natural Products Discovery Center: Release of the First 8490 Sequenced Strains for Exploring Actinobacteria Biosynthetic Diversity.</title>
        <authorList>
            <person name="Kalkreuter E."/>
            <person name="Kautsar S.A."/>
            <person name="Yang D."/>
            <person name="Bader C.D."/>
            <person name="Teijaro C.N."/>
            <person name="Fluegel L."/>
            <person name="Davis C.M."/>
            <person name="Simpson J.R."/>
            <person name="Lauterbach L."/>
            <person name="Steele A.D."/>
            <person name="Gui C."/>
            <person name="Meng S."/>
            <person name="Li G."/>
            <person name="Viehrig K."/>
            <person name="Ye F."/>
            <person name="Su P."/>
            <person name="Kiefer A.F."/>
            <person name="Nichols A."/>
            <person name="Cepeda A.J."/>
            <person name="Yan W."/>
            <person name="Fan B."/>
            <person name="Jiang Y."/>
            <person name="Adhikari A."/>
            <person name="Zheng C.-J."/>
            <person name="Schuster L."/>
            <person name="Cowan T.M."/>
            <person name="Smanski M.J."/>
            <person name="Chevrette M.G."/>
            <person name="De Carvalho L.P.S."/>
            <person name="Shen B."/>
        </authorList>
    </citation>
    <scope>NUCLEOTIDE SEQUENCE [LARGE SCALE GENOMIC DNA]</scope>
    <source>
        <strain evidence="3 4">NPDC049574</strain>
    </source>
</reference>
<dbReference type="Gene3D" id="2.30.40.10">
    <property type="entry name" value="Urease, subunit C, domain 1"/>
    <property type="match status" value="1"/>
</dbReference>
<dbReference type="Pfam" id="PF01979">
    <property type="entry name" value="Amidohydro_1"/>
    <property type="match status" value="1"/>
</dbReference>
<evidence type="ECO:0000313" key="3">
    <source>
        <dbReference type="EMBL" id="MEV4287829.1"/>
    </source>
</evidence>
<dbReference type="InterPro" id="IPR050287">
    <property type="entry name" value="MTA/SAH_deaminase"/>
</dbReference>
<dbReference type="InterPro" id="IPR032466">
    <property type="entry name" value="Metal_Hydrolase"/>
</dbReference>
<evidence type="ECO:0000313" key="4">
    <source>
        <dbReference type="Proteomes" id="UP001552427"/>
    </source>
</evidence>
<evidence type="ECO:0000256" key="1">
    <source>
        <dbReference type="ARBA" id="ARBA00022801"/>
    </source>
</evidence>
<dbReference type="SUPFAM" id="SSF51556">
    <property type="entry name" value="Metallo-dependent hydrolases"/>
    <property type="match status" value="1"/>
</dbReference>
<dbReference type="RefSeq" id="WP_364451893.1">
    <property type="nucleotide sequence ID" value="NZ_JBFARM010000006.1"/>
</dbReference>
<dbReference type="PANTHER" id="PTHR43794:SF11">
    <property type="entry name" value="AMIDOHYDROLASE-RELATED DOMAIN-CONTAINING PROTEIN"/>
    <property type="match status" value="1"/>
</dbReference>
<accession>A0ABV3H5N8</accession>
<dbReference type="Gene3D" id="3.20.20.140">
    <property type="entry name" value="Metal-dependent hydrolases"/>
    <property type="match status" value="1"/>
</dbReference>
<feature type="domain" description="Amidohydrolase-related" evidence="2">
    <location>
        <begin position="61"/>
        <end position="404"/>
    </location>
</feature>
<dbReference type="EMBL" id="JBFARM010000006">
    <property type="protein sequence ID" value="MEV4287829.1"/>
    <property type="molecule type" value="Genomic_DNA"/>
</dbReference>
<dbReference type="SUPFAM" id="SSF51338">
    <property type="entry name" value="Composite domain of metallo-dependent hydrolases"/>
    <property type="match status" value="1"/>
</dbReference>
<organism evidence="3 4">
    <name type="scientific">Nonomuraea bangladeshensis</name>
    <dbReference type="NCBI Taxonomy" id="404385"/>
    <lineage>
        <taxon>Bacteria</taxon>
        <taxon>Bacillati</taxon>
        <taxon>Actinomycetota</taxon>
        <taxon>Actinomycetes</taxon>
        <taxon>Streptosporangiales</taxon>
        <taxon>Streptosporangiaceae</taxon>
        <taxon>Nonomuraea</taxon>
    </lineage>
</organism>
<proteinExistence type="predicted"/>
<name>A0ABV3H5N8_9ACTN</name>
<dbReference type="InterPro" id="IPR011059">
    <property type="entry name" value="Metal-dep_hydrolase_composite"/>
</dbReference>